<name>F8QA01_SERL3</name>
<proteinExistence type="predicted"/>
<protein>
    <recommendedName>
        <fullName evidence="3">Peptidase A2 domain-containing protein</fullName>
    </recommendedName>
</protein>
<evidence type="ECO:0008006" key="3">
    <source>
        <dbReference type="Google" id="ProtNLM"/>
    </source>
</evidence>
<evidence type="ECO:0000313" key="2">
    <source>
        <dbReference type="Proteomes" id="UP000008063"/>
    </source>
</evidence>
<dbReference type="AlphaFoldDB" id="F8QA01"/>
<sequence length="281" mass="31061">MRSCDGGFALDPSDDIAALSADSVGQDNEGVNARNTYNTTAVPVSPLECGPSETNTRVLDSHKNKVEKYVASSSSLEPHPKSQEICLDIGVENLAQGTVHPTSALLDSGANSIFIDQVWAEHIGLPLVKLDISIPVYNIDGWTWLFKHNPEINWQTGVVTLSRCPLECKNLGKPSPVRQTELNERINAGHVYAKLRSLEKIDKDNDEVKPEEEIKRLVPPKYHDLFVPTNKTITATGTADLFKDFIWSIHCNNQEGRWSQKSRAAHVEAHFSLSFACVVFG</sequence>
<reference evidence="2" key="1">
    <citation type="journal article" date="2011" name="Science">
        <title>The plant cell wall-decomposing machinery underlies the functional diversity of forest fungi.</title>
        <authorList>
            <person name="Eastwood D.C."/>
            <person name="Floudas D."/>
            <person name="Binder M."/>
            <person name="Majcherczyk A."/>
            <person name="Schneider P."/>
            <person name="Aerts A."/>
            <person name="Asiegbu F.O."/>
            <person name="Baker S.E."/>
            <person name="Barry K."/>
            <person name="Bendiksby M."/>
            <person name="Blumentritt M."/>
            <person name="Coutinho P.M."/>
            <person name="Cullen D."/>
            <person name="de Vries R.P."/>
            <person name="Gathman A."/>
            <person name="Goodell B."/>
            <person name="Henrissat B."/>
            <person name="Ihrmark K."/>
            <person name="Kauserud H."/>
            <person name="Kohler A."/>
            <person name="LaButti K."/>
            <person name="Lapidus A."/>
            <person name="Lavin J.L."/>
            <person name="Lee Y.-H."/>
            <person name="Lindquist E."/>
            <person name="Lilly W."/>
            <person name="Lucas S."/>
            <person name="Morin E."/>
            <person name="Murat C."/>
            <person name="Oguiza J.A."/>
            <person name="Park J."/>
            <person name="Pisabarro A.G."/>
            <person name="Riley R."/>
            <person name="Rosling A."/>
            <person name="Salamov A."/>
            <person name="Schmidt O."/>
            <person name="Schmutz J."/>
            <person name="Skrede I."/>
            <person name="Stenlid J."/>
            <person name="Wiebenga A."/>
            <person name="Xie X."/>
            <person name="Kuees U."/>
            <person name="Hibbett D.S."/>
            <person name="Hoffmeister D."/>
            <person name="Hoegberg N."/>
            <person name="Martin F."/>
            <person name="Grigoriev I.V."/>
            <person name="Watkinson S.C."/>
        </authorList>
    </citation>
    <scope>NUCLEOTIDE SEQUENCE [LARGE SCALE GENOMIC DNA]</scope>
    <source>
        <strain evidence="2">strain S7.3</strain>
    </source>
</reference>
<dbReference type="Proteomes" id="UP000008063">
    <property type="component" value="Unassembled WGS sequence"/>
</dbReference>
<evidence type="ECO:0000313" key="1">
    <source>
        <dbReference type="EMBL" id="EGN94906.1"/>
    </source>
</evidence>
<organism evidence="2">
    <name type="scientific">Serpula lacrymans var. lacrymans (strain S7.3)</name>
    <name type="common">Dry rot fungus</name>
    <dbReference type="NCBI Taxonomy" id="936435"/>
    <lineage>
        <taxon>Eukaryota</taxon>
        <taxon>Fungi</taxon>
        <taxon>Dikarya</taxon>
        <taxon>Basidiomycota</taxon>
        <taxon>Agaricomycotina</taxon>
        <taxon>Agaricomycetes</taxon>
        <taxon>Agaricomycetidae</taxon>
        <taxon>Boletales</taxon>
        <taxon>Coniophorineae</taxon>
        <taxon>Serpulaceae</taxon>
        <taxon>Serpula</taxon>
    </lineage>
</organism>
<keyword evidence="2" id="KW-1185">Reference proteome</keyword>
<gene>
    <name evidence="1" type="ORF">SERLA73DRAFT_77640</name>
</gene>
<dbReference type="InParanoid" id="F8QA01"/>
<dbReference type="HOGENOM" id="CLU_990994_0_0_1"/>
<dbReference type="EMBL" id="GL945487">
    <property type="protein sequence ID" value="EGN94906.1"/>
    <property type="molecule type" value="Genomic_DNA"/>
</dbReference>
<accession>F8QA01</accession>